<keyword evidence="6 12" id="KW-0378">Hydrolase</keyword>
<keyword evidence="10 12" id="KW-0326">Glycosidase</keyword>
<dbReference type="Proteomes" id="UP000708208">
    <property type="component" value="Unassembled WGS sequence"/>
</dbReference>
<comment type="caution">
    <text evidence="17">The sequence shown here is derived from an EMBL/GenBank/DDBJ whole genome shotgun (WGS) entry which is preliminary data.</text>
</comment>
<evidence type="ECO:0000256" key="9">
    <source>
        <dbReference type="ARBA" id="ARBA00023277"/>
    </source>
</evidence>
<dbReference type="AlphaFoldDB" id="A0A8J2LM54"/>
<sequence length="549" mass="62465">MGLRNPDKFPTSMALILTVLLIFTSYFIEHCDADRVPGNAGKRGKVVCYFESWAKSRPGIGSYDIEDIPVEKCTHHIYSFVGVSNVTWEILVIDPELDVEKGNFKKFTDLKKKYKDQKYLLAVGGWAEGGKKYSQLVSMPERRKTFIASVVATLRLYDFDGFDLDWEYPGASDRGGAYGDKDNFLRFVTELRDAFDKENKEWEITMAVPLAKFRLQEGYHVPELCSLVNAIHVMAYDLRGSWTGFADVHTPLYRRSKHDQWAYEKLNVNDGSQLWVDMGCKRDKLVIGTAFYGRSYYLGDPMNTQIGSGITKWGHNGGAGDAGEFTRALGFISYYEICLRLKSDNWTRMYDSEGKVPYMFFDRNWIGYEDADSLKTKVDWVRDRGYAGVMNWAIDMDDFRGVCGPKDILIDVLNDGMKSYIVPSDEGTAVSTTTLPTTTSFRPPPLPTFSTSTFKPPQQGGEQQPPDVVIPMPTTSAPPPGDMNCETQQYYPHPEDCQKYYWCVHGRPVEMTCQAGTQWNPVTKVCDWPNPSYTQCKQKLLYYVYNLIA</sequence>
<keyword evidence="7" id="KW-0146">Chitin degradation</keyword>
<dbReference type="InterPro" id="IPR001223">
    <property type="entry name" value="Glyco_hydro18_cat"/>
</dbReference>
<feature type="region of interest" description="Disordered" evidence="13">
    <location>
        <begin position="447"/>
        <end position="469"/>
    </location>
</feature>
<feature type="signal peptide" evidence="14">
    <location>
        <begin position="1"/>
        <end position="33"/>
    </location>
</feature>
<dbReference type="FunFam" id="2.170.140.10:FF:000004">
    <property type="entry name" value="Chitinase 5"/>
    <property type="match status" value="1"/>
</dbReference>
<dbReference type="SMART" id="SM00636">
    <property type="entry name" value="Glyco_18"/>
    <property type="match status" value="1"/>
</dbReference>
<dbReference type="PANTHER" id="PTHR11177:SF144">
    <property type="entry name" value="CHITINASE 5"/>
    <property type="match status" value="1"/>
</dbReference>
<evidence type="ECO:0000256" key="3">
    <source>
        <dbReference type="ARBA" id="ARBA00012729"/>
    </source>
</evidence>
<dbReference type="GO" id="GO:0000272">
    <property type="term" value="P:polysaccharide catabolic process"/>
    <property type="evidence" value="ECO:0007669"/>
    <property type="project" value="UniProtKB-KW"/>
</dbReference>
<evidence type="ECO:0000256" key="1">
    <source>
        <dbReference type="ARBA" id="ARBA00000822"/>
    </source>
</evidence>
<evidence type="ECO:0000313" key="17">
    <source>
        <dbReference type="EMBL" id="CAG7834563.1"/>
    </source>
</evidence>
<evidence type="ECO:0000313" key="18">
    <source>
        <dbReference type="Proteomes" id="UP000708208"/>
    </source>
</evidence>
<accession>A0A8J2LM54</accession>
<name>A0A8J2LM54_9HEXA</name>
<dbReference type="Pfam" id="PF00704">
    <property type="entry name" value="Glyco_hydro_18"/>
    <property type="match status" value="1"/>
</dbReference>
<feature type="compositionally biased region" description="Low complexity" evidence="13">
    <location>
        <begin position="448"/>
        <end position="466"/>
    </location>
</feature>
<organism evidence="17 18">
    <name type="scientific">Allacma fusca</name>
    <dbReference type="NCBI Taxonomy" id="39272"/>
    <lineage>
        <taxon>Eukaryota</taxon>
        <taxon>Metazoa</taxon>
        <taxon>Ecdysozoa</taxon>
        <taxon>Arthropoda</taxon>
        <taxon>Hexapoda</taxon>
        <taxon>Collembola</taxon>
        <taxon>Symphypleona</taxon>
        <taxon>Sminthuridae</taxon>
        <taxon>Allacma</taxon>
    </lineage>
</organism>
<evidence type="ECO:0000256" key="11">
    <source>
        <dbReference type="ARBA" id="ARBA00023326"/>
    </source>
</evidence>
<dbReference type="EMBL" id="CAJVCH010570286">
    <property type="protein sequence ID" value="CAG7834563.1"/>
    <property type="molecule type" value="Genomic_DNA"/>
</dbReference>
<dbReference type="InterPro" id="IPR002557">
    <property type="entry name" value="Chitin-bd_dom"/>
</dbReference>
<gene>
    <name evidence="17" type="ORF">AFUS01_LOCUS44054</name>
</gene>
<proteinExistence type="inferred from homology"/>
<keyword evidence="9" id="KW-0119">Carbohydrate metabolism</keyword>
<dbReference type="InterPro" id="IPR011583">
    <property type="entry name" value="Chitinase_II/V-like_cat"/>
</dbReference>
<evidence type="ECO:0000259" key="15">
    <source>
        <dbReference type="PROSITE" id="PS50940"/>
    </source>
</evidence>
<evidence type="ECO:0000259" key="16">
    <source>
        <dbReference type="PROSITE" id="PS51910"/>
    </source>
</evidence>
<dbReference type="InterPro" id="IPR050314">
    <property type="entry name" value="Glycosyl_Hydrlase_18"/>
</dbReference>
<evidence type="ECO:0000256" key="12">
    <source>
        <dbReference type="RuleBase" id="RU000489"/>
    </source>
</evidence>
<dbReference type="PROSITE" id="PS50940">
    <property type="entry name" value="CHIT_BIND_II"/>
    <property type="match status" value="1"/>
</dbReference>
<evidence type="ECO:0000256" key="14">
    <source>
        <dbReference type="SAM" id="SignalP"/>
    </source>
</evidence>
<dbReference type="Pfam" id="PF01607">
    <property type="entry name" value="CBM_14"/>
    <property type="match status" value="1"/>
</dbReference>
<evidence type="ECO:0000256" key="4">
    <source>
        <dbReference type="ARBA" id="ARBA00022669"/>
    </source>
</evidence>
<keyword evidence="18" id="KW-1185">Reference proteome</keyword>
<dbReference type="FunFam" id="3.20.20.80:FF:000144">
    <property type="entry name" value="Chitinase"/>
    <property type="match status" value="1"/>
</dbReference>
<dbReference type="OrthoDB" id="73875at2759"/>
<evidence type="ECO:0000256" key="13">
    <source>
        <dbReference type="SAM" id="MobiDB-lite"/>
    </source>
</evidence>
<comment type="catalytic activity">
    <reaction evidence="1">
        <text>Random endo-hydrolysis of N-acetyl-beta-D-glucosaminide (1-&gt;4)-beta-linkages in chitin and chitodextrins.</text>
        <dbReference type="EC" id="3.2.1.14"/>
    </reaction>
</comment>
<dbReference type="PROSITE" id="PS01095">
    <property type="entry name" value="GH18_1"/>
    <property type="match status" value="1"/>
</dbReference>
<dbReference type="PANTHER" id="PTHR11177">
    <property type="entry name" value="CHITINASE"/>
    <property type="match status" value="1"/>
</dbReference>
<evidence type="ECO:0000256" key="8">
    <source>
        <dbReference type="ARBA" id="ARBA00023157"/>
    </source>
</evidence>
<evidence type="ECO:0000256" key="10">
    <source>
        <dbReference type="ARBA" id="ARBA00023295"/>
    </source>
</evidence>
<feature type="chain" id="PRO_5035304208" description="chitinase" evidence="14">
    <location>
        <begin position="34"/>
        <end position="549"/>
    </location>
</feature>
<dbReference type="GO" id="GO:0008843">
    <property type="term" value="F:endochitinase activity"/>
    <property type="evidence" value="ECO:0007669"/>
    <property type="project" value="UniProtKB-EC"/>
</dbReference>
<dbReference type="PROSITE" id="PS51910">
    <property type="entry name" value="GH18_2"/>
    <property type="match status" value="1"/>
</dbReference>
<keyword evidence="8" id="KW-1015">Disulfide bond</keyword>
<dbReference type="FunFam" id="3.10.50.10:FF:000004">
    <property type="entry name" value="Chitinase 5"/>
    <property type="match status" value="1"/>
</dbReference>
<feature type="domain" description="GH18" evidence="16">
    <location>
        <begin position="44"/>
        <end position="420"/>
    </location>
</feature>
<keyword evidence="4" id="KW-0147">Chitin-binding</keyword>
<dbReference type="InterPro" id="IPR001579">
    <property type="entry name" value="Glyco_hydro_18_chit_AS"/>
</dbReference>
<comment type="similarity">
    <text evidence="2">Belongs to the glycosyl hydrolase 18 family. Chitinase class II subfamily.</text>
</comment>
<reference evidence="17" key="1">
    <citation type="submission" date="2021-06" db="EMBL/GenBank/DDBJ databases">
        <authorList>
            <person name="Hodson N. C."/>
            <person name="Mongue J. A."/>
            <person name="Jaron S. K."/>
        </authorList>
    </citation>
    <scope>NUCLEOTIDE SEQUENCE</scope>
</reference>
<evidence type="ECO:0000256" key="6">
    <source>
        <dbReference type="ARBA" id="ARBA00022801"/>
    </source>
</evidence>
<dbReference type="GO" id="GO:0005576">
    <property type="term" value="C:extracellular region"/>
    <property type="evidence" value="ECO:0007669"/>
    <property type="project" value="InterPro"/>
</dbReference>
<dbReference type="GO" id="GO:0006032">
    <property type="term" value="P:chitin catabolic process"/>
    <property type="evidence" value="ECO:0007669"/>
    <property type="project" value="UniProtKB-KW"/>
</dbReference>
<keyword evidence="5 14" id="KW-0732">Signal</keyword>
<dbReference type="GO" id="GO:0008061">
    <property type="term" value="F:chitin binding"/>
    <property type="evidence" value="ECO:0007669"/>
    <property type="project" value="UniProtKB-KW"/>
</dbReference>
<evidence type="ECO:0000256" key="5">
    <source>
        <dbReference type="ARBA" id="ARBA00022729"/>
    </source>
</evidence>
<keyword evidence="11" id="KW-0624">Polysaccharide degradation</keyword>
<dbReference type="EC" id="3.2.1.14" evidence="3"/>
<evidence type="ECO:0000256" key="7">
    <source>
        <dbReference type="ARBA" id="ARBA00023024"/>
    </source>
</evidence>
<feature type="domain" description="Chitin-binding type-2" evidence="15">
    <location>
        <begin position="482"/>
        <end position="538"/>
    </location>
</feature>
<evidence type="ECO:0000256" key="2">
    <source>
        <dbReference type="ARBA" id="ARBA00009121"/>
    </source>
</evidence>
<protein>
    <recommendedName>
        <fullName evidence="3">chitinase</fullName>
        <ecNumber evidence="3">3.2.1.14</ecNumber>
    </recommendedName>
</protein>
<dbReference type="SMART" id="SM00494">
    <property type="entry name" value="ChtBD2"/>
    <property type="match status" value="1"/>
</dbReference>